<evidence type="ECO:0000313" key="5">
    <source>
        <dbReference type="EMBL" id="CAA9199654.1"/>
    </source>
</evidence>
<evidence type="ECO:0000256" key="3">
    <source>
        <dbReference type="PROSITE-ProRule" id="PRU00169"/>
    </source>
</evidence>
<dbReference type="RefSeq" id="WP_173966783.1">
    <property type="nucleotide sequence ID" value="NZ_BOVI01000008.1"/>
</dbReference>
<proteinExistence type="predicted"/>
<keyword evidence="2" id="KW-0902">Two-component regulatory system</keyword>
<keyword evidence="7" id="KW-1185">Reference proteome</keyword>
<dbReference type="SUPFAM" id="SSF52172">
    <property type="entry name" value="CheY-like"/>
    <property type="match status" value="1"/>
</dbReference>
<dbReference type="PROSITE" id="PS50110">
    <property type="entry name" value="RESPONSE_REGULATORY"/>
    <property type="match status" value="1"/>
</dbReference>
<evidence type="ECO:0000256" key="1">
    <source>
        <dbReference type="ARBA" id="ARBA00022553"/>
    </source>
</evidence>
<keyword evidence="1" id="KW-0597">Phosphoprotein</keyword>
<name>A0A9W4TGC4_9FLAO</name>
<dbReference type="PANTHER" id="PTHR44591">
    <property type="entry name" value="STRESS RESPONSE REGULATOR PROTEIN 1"/>
    <property type="match status" value="1"/>
</dbReference>
<dbReference type="EMBL" id="OX336425">
    <property type="protein sequence ID" value="CAI2767502.1"/>
    <property type="molecule type" value="Genomic_DNA"/>
</dbReference>
<dbReference type="Pfam" id="PF00072">
    <property type="entry name" value="Response_reg"/>
    <property type="match status" value="1"/>
</dbReference>
<accession>A0A9W4TGC4</accession>
<dbReference type="GO" id="GO:0000160">
    <property type="term" value="P:phosphorelay signal transduction system"/>
    <property type="evidence" value="ECO:0007669"/>
    <property type="project" value="UniProtKB-KW"/>
</dbReference>
<evidence type="ECO:0000313" key="6">
    <source>
        <dbReference type="EMBL" id="CAI2767502.1"/>
    </source>
</evidence>
<sequence length="122" mass="13827">MDTSDKKIMIIDNDDMTVEILKFILKKEGYKISIAKDGISAMERLPVIMPDLVITTITIPLKSGLEIINEIKQNYSNIRVVALSSLGEEENTVEEAFELGVDDFIAKPFNPNELLLRIKRFL</sequence>
<dbReference type="Gene3D" id="3.40.50.2300">
    <property type="match status" value="1"/>
</dbReference>
<dbReference type="PANTHER" id="PTHR44591:SF14">
    <property type="entry name" value="PROTEIN PILG"/>
    <property type="match status" value="1"/>
</dbReference>
<dbReference type="EMBL" id="CADCST010000093">
    <property type="protein sequence ID" value="CAA9199654.1"/>
    <property type="molecule type" value="Genomic_DNA"/>
</dbReference>
<reference evidence="5 7" key="1">
    <citation type="submission" date="2020-02" db="EMBL/GenBank/DDBJ databases">
        <authorList>
            <person name="Criscuolo A."/>
        </authorList>
    </citation>
    <scope>NUCLEOTIDE SEQUENCE [LARGE SCALE GENOMIC DNA]</scope>
    <source>
        <strain evidence="5">CECT7796</strain>
    </source>
</reference>
<organism evidence="6 8">
    <name type="scientific">Flavobacterium collinsii</name>
    <dbReference type="NCBI Taxonomy" id="1114861"/>
    <lineage>
        <taxon>Bacteria</taxon>
        <taxon>Pseudomonadati</taxon>
        <taxon>Bacteroidota</taxon>
        <taxon>Flavobacteriia</taxon>
        <taxon>Flavobacteriales</taxon>
        <taxon>Flavobacteriaceae</taxon>
        <taxon>Flavobacterium</taxon>
    </lineage>
</organism>
<reference evidence="6" key="2">
    <citation type="submission" date="2022-09" db="EMBL/GenBank/DDBJ databases">
        <authorList>
            <person name="Duchaud E."/>
        </authorList>
    </citation>
    <scope>NUCLEOTIDE SEQUENCE</scope>
    <source>
        <strain evidence="6">TRV642</strain>
    </source>
</reference>
<protein>
    <submittedName>
        <fullName evidence="6">Transcriptional regulatory protein WalR</fullName>
    </submittedName>
</protein>
<evidence type="ECO:0000256" key="2">
    <source>
        <dbReference type="ARBA" id="ARBA00023012"/>
    </source>
</evidence>
<feature type="domain" description="Response regulatory" evidence="4">
    <location>
        <begin position="7"/>
        <end position="122"/>
    </location>
</feature>
<dbReference type="InterPro" id="IPR011006">
    <property type="entry name" value="CheY-like_superfamily"/>
</dbReference>
<dbReference type="AlphaFoldDB" id="A0A9W4TGC4"/>
<comment type="caution">
    <text evidence="3">Lacks conserved residue(s) required for the propagation of feature annotation.</text>
</comment>
<gene>
    <name evidence="6" type="primary">walR</name>
    <name evidence="5" type="ORF">FLACOL7796_02856</name>
    <name evidence="6" type="ORF">TRV642_2647</name>
</gene>
<dbReference type="Proteomes" id="UP001152749">
    <property type="component" value="Chromosome"/>
</dbReference>
<evidence type="ECO:0000313" key="8">
    <source>
        <dbReference type="Proteomes" id="UP001152749"/>
    </source>
</evidence>
<dbReference type="InterPro" id="IPR050595">
    <property type="entry name" value="Bact_response_regulator"/>
</dbReference>
<dbReference type="KEGG" id="fcs:TRV642_2647"/>
<dbReference type="InterPro" id="IPR001789">
    <property type="entry name" value="Sig_transdc_resp-reg_receiver"/>
</dbReference>
<dbReference type="Proteomes" id="UP000474567">
    <property type="component" value="Unassembled WGS sequence"/>
</dbReference>
<evidence type="ECO:0000259" key="4">
    <source>
        <dbReference type="PROSITE" id="PS50110"/>
    </source>
</evidence>
<dbReference type="SMART" id="SM00448">
    <property type="entry name" value="REC"/>
    <property type="match status" value="1"/>
</dbReference>
<evidence type="ECO:0000313" key="7">
    <source>
        <dbReference type="Proteomes" id="UP000474567"/>
    </source>
</evidence>